<dbReference type="Pfam" id="PF15495">
    <property type="entry name" value="Fimbrillin_C"/>
    <property type="match status" value="1"/>
</dbReference>
<dbReference type="EMBL" id="LSDK01000013">
    <property type="protein sequence ID" value="KXB78520.1"/>
    <property type="molecule type" value="Genomic_DNA"/>
</dbReference>
<protein>
    <recommendedName>
        <fullName evidence="1">Minor fimbrium subunit Mfa1 C-terminal domain-containing protein</fullName>
    </recommendedName>
</protein>
<dbReference type="Proteomes" id="UP000070224">
    <property type="component" value="Unassembled WGS sequence"/>
</dbReference>
<name>A0A134BF52_9PORP</name>
<organism evidence="2 3">
    <name type="scientific">Porphyromonas somerae</name>
    <dbReference type="NCBI Taxonomy" id="322095"/>
    <lineage>
        <taxon>Bacteria</taxon>
        <taxon>Pseudomonadati</taxon>
        <taxon>Bacteroidota</taxon>
        <taxon>Bacteroidia</taxon>
        <taxon>Bacteroidales</taxon>
        <taxon>Porphyromonadaceae</taxon>
        <taxon>Porphyromonas</taxon>
    </lineage>
</organism>
<dbReference type="InterPro" id="IPR029140">
    <property type="entry name" value="Mfa1_C"/>
</dbReference>
<dbReference type="PATRIC" id="fig|322095.3.peg.168"/>
<reference evidence="3" key="1">
    <citation type="submission" date="2016-01" db="EMBL/GenBank/DDBJ databases">
        <authorList>
            <person name="Mitreva M."/>
            <person name="Pepin K.H."/>
            <person name="Mihindukulasuriya K.A."/>
            <person name="Fulton R."/>
            <person name="Fronick C."/>
            <person name="O'Laughlin M."/>
            <person name="Miner T."/>
            <person name="Herter B."/>
            <person name="Rosa B.A."/>
            <person name="Cordes M."/>
            <person name="Tomlinson C."/>
            <person name="Wollam A."/>
            <person name="Palsikar V.B."/>
            <person name="Mardis E.R."/>
            <person name="Wilson R.K."/>
        </authorList>
    </citation>
    <scope>NUCLEOTIDE SEQUENCE [LARGE SCALE GENOMIC DNA]</scope>
    <source>
        <strain evidence="3">KA00683</strain>
    </source>
</reference>
<accession>A0A134BF52</accession>
<evidence type="ECO:0000313" key="2">
    <source>
        <dbReference type="EMBL" id="KXB78520.1"/>
    </source>
</evidence>
<evidence type="ECO:0000313" key="3">
    <source>
        <dbReference type="Proteomes" id="UP000070224"/>
    </source>
</evidence>
<feature type="domain" description="Minor fimbrium subunit Mfa1 C-terminal" evidence="1">
    <location>
        <begin position="333"/>
        <end position="390"/>
    </location>
</feature>
<sequence>MLQISTLHFAFYSEATQLSTQLREVKVTSTEQLKDINLSLPEGAYKLVVVANATRPLLEQIAIGRPLSAVSGYMTLFVDGLSTASGSKLTVSQLNEQGAISVPASAFGASTPQLQVTLEPALARVFVYGEPELPSGVTRGSAPADYLVTGVTRYTAPLRPLGLLRSGAKETTGDGSAAADRYPSSYLYEKWSTAAPTNFGEYLAHYTQDMILGKTSVVLPRAAFLANEAAFDAARKSQPYYIRETTVPPTAYLVGGVPTVILRFPYIPAGLSLQGDEGWFSFDGLYYAEHELRQIIKTGKADNARLQQAVQEAALTEGSLSAPFESHGISFHHRGYCYYTIPIRHFDDSEAPEKTAHGRYGLVRGNEYRIHLTRILRPGSALPPDLSKDQRPLTEERDLRSVVHVRPVVTRSHEAHL</sequence>
<proteinExistence type="predicted"/>
<keyword evidence="3" id="KW-1185">Reference proteome</keyword>
<dbReference type="AlphaFoldDB" id="A0A134BF52"/>
<gene>
    <name evidence="2" type="ORF">HMPREF3185_00169</name>
</gene>
<comment type="caution">
    <text evidence="2">The sequence shown here is derived from an EMBL/GenBank/DDBJ whole genome shotgun (WGS) entry which is preliminary data.</text>
</comment>
<dbReference type="Gene3D" id="2.60.40.3690">
    <property type="match status" value="1"/>
</dbReference>
<evidence type="ECO:0000259" key="1">
    <source>
        <dbReference type="Pfam" id="PF15495"/>
    </source>
</evidence>